<dbReference type="GO" id="GO:0097541">
    <property type="term" value="C:axonemal basal plate"/>
    <property type="evidence" value="ECO:0007669"/>
    <property type="project" value="TreeGrafter"/>
</dbReference>
<keyword evidence="11" id="KW-0206">Cytoskeleton</keyword>
<proteinExistence type="inferred from homology"/>
<keyword evidence="10" id="KW-0472">Membrane</keyword>
<reference evidence="14" key="2">
    <citation type="submission" date="2025-09" db="UniProtKB">
        <authorList>
            <consortium name="Ensembl"/>
        </authorList>
    </citation>
    <scope>IDENTIFICATION</scope>
</reference>
<evidence type="ECO:0000256" key="1">
    <source>
        <dbReference type="ARBA" id="ARBA00004236"/>
    </source>
</evidence>
<evidence type="ECO:0000256" key="8">
    <source>
        <dbReference type="ARBA" id="ARBA00022794"/>
    </source>
</evidence>
<dbReference type="GeneID" id="115559998"/>
<evidence type="ECO:0000256" key="3">
    <source>
        <dbReference type="ARBA" id="ARBA00006059"/>
    </source>
</evidence>
<name>A0A8C4ZJ79_GADMO</name>
<evidence type="ECO:0000313" key="15">
    <source>
        <dbReference type="Proteomes" id="UP000694546"/>
    </source>
</evidence>
<dbReference type="RefSeq" id="XP_030235117.1">
    <property type="nucleotide sequence ID" value="XM_030379257.1"/>
</dbReference>
<dbReference type="PANTHER" id="PTHR13667">
    <property type="entry name" value="HOMOLOC-13"/>
    <property type="match status" value="1"/>
</dbReference>
<keyword evidence="5" id="KW-0963">Cytoplasm</keyword>
<evidence type="ECO:0000256" key="2">
    <source>
        <dbReference type="ARBA" id="ARBA00004430"/>
    </source>
</evidence>
<keyword evidence="7" id="KW-0677">Repeat</keyword>
<dbReference type="InterPro" id="IPR036322">
    <property type="entry name" value="WD40_repeat_dom_sf"/>
</dbReference>
<comment type="similarity">
    <text evidence="3">Belongs to the WD repeat fritz family.</text>
</comment>
<feature type="region of interest" description="Disordered" evidence="13">
    <location>
        <begin position="609"/>
        <end position="646"/>
    </location>
</feature>
<dbReference type="SUPFAM" id="SSF50978">
    <property type="entry name" value="WD40 repeat-like"/>
    <property type="match status" value="1"/>
</dbReference>
<evidence type="ECO:0000256" key="9">
    <source>
        <dbReference type="ARBA" id="ARBA00023069"/>
    </source>
</evidence>
<reference evidence="14" key="1">
    <citation type="submission" date="2025-08" db="UniProtKB">
        <authorList>
            <consortium name="Ensembl"/>
        </authorList>
    </citation>
    <scope>IDENTIFICATION</scope>
</reference>
<evidence type="ECO:0000256" key="5">
    <source>
        <dbReference type="ARBA" id="ARBA00022490"/>
    </source>
</evidence>
<dbReference type="GO" id="GO:0007399">
    <property type="term" value="P:nervous system development"/>
    <property type="evidence" value="ECO:0007669"/>
    <property type="project" value="TreeGrafter"/>
</dbReference>
<dbReference type="Ensembl" id="ENSGMOT00000015290.2">
    <property type="protein sequence ID" value="ENSGMOP00000014905.2"/>
    <property type="gene ID" value="ENSGMOG00000013821.2"/>
</dbReference>
<evidence type="ECO:0000256" key="13">
    <source>
        <dbReference type="SAM" id="MobiDB-lite"/>
    </source>
</evidence>
<dbReference type="AlphaFoldDB" id="A0A8C4ZJ79"/>
<feature type="compositionally biased region" description="Basic and acidic residues" evidence="13">
    <location>
        <begin position="626"/>
        <end position="645"/>
    </location>
</feature>
<dbReference type="GeneTree" id="ENSGT00390000016551"/>
<accession>A0A8C4ZJ79</accession>
<evidence type="ECO:0000256" key="12">
    <source>
        <dbReference type="ARBA" id="ARBA00023273"/>
    </source>
</evidence>
<dbReference type="InterPro" id="IPR024511">
    <property type="entry name" value="Frtz"/>
</dbReference>
<evidence type="ECO:0000256" key="10">
    <source>
        <dbReference type="ARBA" id="ARBA00023136"/>
    </source>
</evidence>
<dbReference type="Pfam" id="PF11768">
    <property type="entry name" value="Frtz"/>
    <property type="match status" value="1"/>
</dbReference>
<evidence type="ECO:0000256" key="6">
    <source>
        <dbReference type="ARBA" id="ARBA00022574"/>
    </source>
</evidence>
<keyword evidence="8" id="KW-0970">Cilium biogenesis/degradation</keyword>
<evidence type="ECO:0000256" key="4">
    <source>
        <dbReference type="ARBA" id="ARBA00022475"/>
    </source>
</evidence>
<protein>
    <submittedName>
        <fullName evidence="14">WD repeat containing planar cell polarity effector</fullName>
    </submittedName>
</protein>
<dbReference type="GO" id="GO:0005886">
    <property type="term" value="C:plasma membrane"/>
    <property type="evidence" value="ECO:0007669"/>
    <property type="project" value="UniProtKB-SubCell"/>
</dbReference>
<gene>
    <name evidence="14" type="primary">WDPCP</name>
    <name evidence="14" type="synonym">wdpcp</name>
</gene>
<evidence type="ECO:0000256" key="7">
    <source>
        <dbReference type="ARBA" id="ARBA00022737"/>
    </source>
</evidence>
<comment type="subcellular location">
    <subcellularLocation>
        <location evidence="1">Cell membrane</location>
    </subcellularLocation>
    <subcellularLocation>
        <location evidence="2">Cytoplasm</location>
        <location evidence="2">Cytoskeleton</location>
        <location evidence="2">Cilium axoneme</location>
    </subcellularLocation>
</comment>
<evidence type="ECO:0000256" key="11">
    <source>
        <dbReference type="ARBA" id="ARBA00023212"/>
    </source>
</evidence>
<dbReference type="PANTHER" id="PTHR13667:SF5">
    <property type="entry name" value="WD REPEAT-CONTAINING AND PLANAR CELL POLARITY EFFECTOR PROTEIN FRITZ HOMOLOG"/>
    <property type="match status" value="1"/>
</dbReference>
<dbReference type="Proteomes" id="UP000694546">
    <property type="component" value="Chromosome 15"/>
</dbReference>
<keyword evidence="12" id="KW-0966">Cell projection</keyword>
<evidence type="ECO:0000313" key="14">
    <source>
        <dbReference type="Ensembl" id="ENSGMOP00000014905.2"/>
    </source>
</evidence>
<keyword evidence="9" id="KW-0969">Cilium</keyword>
<dbReference type="OMA" id="NSMNWNT"/>
<dbReference type="GO" id="GO:0044782">
    <property type="term" value="P:cilium organization"/>
    <property type="evidence" value="ECO:0007669"/>
    <property type="project" value="TreeGrafter"/>
</dbReference>
<keyword evidence="15" id="KW-1185">Reference proteome</keyword>
<keyword evidence="6" id="KW-0853">WD repeat</keyword>
<keyword evidence="4" id="KW-1003">Cell membrane</keyword>
<organism evidence="14 15">
    <name type="scientific">Gadus morhua</name>
    <name type="common">Atlantic cod</name>
    <dbReference type="NCBI Taxonomy" id="8049"/>
    <lineage>
        <taxon>Eukaryota</taxon>
        <taxon>Metazoa</taxon>
        <taxon>Chordata</taxon>
        <taxon>Craniata</taxon>
        <taxon>Vertebrata</taxon>
        <taxon>Euteleostomi</taxon>
        <taxon>Actinopterygii</taxon>
        <taxon>Neopterygii</taxon>
        <taxon>Teleostei</taxon>
        <taxon>Neoteleostei</taxon>
        <taxon>Acanthomorphata</taxon>
        <taxon>Zeiogadaria</taxon>
        <taxon>Gadariae</taxon>
        <taxon>Gadiformes</taxon>
        <taxon>Gadoidei</taxon>
        <taxon>Gadidae</taxon>
        <taxon>Gadus</taxon>
    </lineage>
</organism>
<sequence>MAFCLAELHLWSTKSSLQVKDTDIGTHQYYHKGEPVADSQTKHYYNDKLKFSEARGYSWTPQNRRPEKLRDSLKELEELLQTKTCVHTRWKNKQCCQLMLSSGVLITLTLNGPQLERVCIDHALVGRLPGHTVTDAVLTDRLLLLSFLEQSQVGVVYLGRRSQGSPEVNRRQEKLSASEIKVVCVELGSASGRRLLRRVTLNPLEDVAVCWWPQDDPSQGLWPSALGPVHTDTHNLVMLGCSAADTLKVLSSVRTEGQPLHCHFSQLQPHQLLTVELRPRSKGETSWAVDACAYDCAQGLLQRTSVTRIPLQAEPISCSRHPAETLLLLGLSDSSLVLYDQRGGGTCCNVTCTAPPAFLAWHPSGGLVVVGGGQGELMCFDVGLAPLGVRLVAEELANAPATLRLSEHLRCTGGLEGLHWGMGPDCQSEGCDLLMLALHGGPLAALKFRLGVVSGGGLGPSELLQERLRWGQVGPALGILKALDWDPSGEQCYRGLSLITIHLLRLDLNAEREAQLEAALGVFYAPPVPLPDAVVLVYREPISSYARRFFHHLIRHQRLEKAFLLAVDLRARDLFMDLHYVAVDKGEMVLADAARRKAREAEFPAIAAATEKSSRGRSGMCSLSLSDRHTDRPISKQTERDKEATDPALLLPPTARVARENNHARLCEDDLLLTIRGWSLAGTIRMDEDEPSKRDDPGTLEVIDLGRV</sequence>
<dbReference type="GO" id="GO:0045184">
    <property type="term" value="P:establishment of protein localization"/>
    <property type="evidence" value="ECO:0007669"/>
    <property type="project" value="TreeGrafter"/>
</dbReference>